<dbReference type="EMBL" id="AP018694">
    <property type="protein sequence ID" value="BBE18611.1"/>
    <property type="molecule type" value="Genomic_DNA"/>
</dbReference>
<evidence type="ECO:0000313" key="2">
    <source>
        <dbReference type="Proteomes" id="UP001193389"/>
    </source>
</evidence>
<gene>
    <name evidence="1" type="ORF">AQPE_2774</name>
</gene>
<dbReference type="KEGG" id="anf:AQPE_2774"/>
<protein>
    <recommendedName>
        <fullName evidence="3">DUF4380 domain-containing protein</fullName>
    </recommendedName>
</protein>
<organism evidence="1 2">
    <name type="scientific">Aquipluma nitroreducens</name>
    <dbReference type="NCBI Taxonomy" id="2010828"/>
    <lineage>
        <taxon>Bacteria</taxon>
        <taxon>Pseudomonadati</taxon>
        <taxon>Bacteroidota</taxon>
        <taxon>Bacteroidia</taxon>
        <taxon>Marinilabiliales</taxon>
        <taxon>Prolixibacteraceae</taxon>
        <taxon>Aquipluma</taxon>
    </lineage>
</organism>
<keyword evidence="2" id="KW-1185">Reference proteome</keyword>
<dbReference type="AlphaFoldDB" id="A0A5K7SAK3"/>
<sequence>MMLSFGNFTKVGAQGSLAIGNNKLTFQEHVIFKGWKNCVKLSNGSVELIVTTDVGPRIIRFGFVDGPNIFYVSPTDKGKTGGTDWHLYGGHRFWHSPEVAPRTYSPDNSPVNYTWDGTTLKLIQDVEPLTSIVKEIEITLKADKDEVKVMHRMINKSCWNVELAPWSISACAAGGRAIVPQEPYIDPADYLLPIRPIVLWAYTKMTDPRYTWGDKYIQAKQDSLIKSETKIGVLNKQKWVAFYLNKTLFVKTFGYDPNALYPDYGCNNEIYINGDFLEVESLGPLSKILPQGIIEHTEYWSLHKVLLQEEDDSIEKNVLPLVKWNK</sequence>
<evidence type="ECO:0008006" key="3">
    <source>
        <dbReference type="Google" id="ProtNLM"/>
    </source>
</evidence>
<accession>A0A5K7SAK3</accession>
<dbReference type="Proteomes" id="UP001193389">
    <property type="component" value="Chromosome"/>
</dbReference>
<reference evidence="1" key="1">
    <citation type="journal article" date="2020" name="Int. J. Syst. Evol. Microbiol.">
        <title>Aquipluma nitroreducens gen. nov. sp. nov., a novel facultatively anaerobic bacterium isolated from a freshwater lake.</title>
        <authorList>
            <person name="Watanabe M."/>
            <person name="Kojima H."/>
            <person name="Fukui M."/>
        </authorList>
    </citation>
    <scope>NUCLEOTIDE SEQUENCE</scope>
    <source>
        <strain evidence="1">MeG22</strain>
    </source>
</reference>
<proteinExistence type="predicted"/>
<evidence type="ECO:0000313" key="1">
    <source>
        <dbReference type="EMBL" id="BBE18611.1"/>
    </source>
</evidence>
<name>A0A5K7SAK3_9BACT</name>